<dbReference type="Proteomes" id="UP000050474">
    <property type="component" value="Unassembled WGS sequence"/>
</dbReference>
<dbReference type="PATRIC" id="fig|129140.3.peg.222"/>
<comment type="caution">
    <text evidence="1">The sequence shown here is derived from an EMBL/GenBank/DDBJ whole genome shotgun (WGS) entry which is preliminary data.</text>
</comment>
<name>A0A0Q0AX27_9PSED</name>
<proteinExistence type="predicted"/>
<evidence type="ECO:0000313" key="1">
    <source>
        <dbReference type="EMBL" id="KPY83711.1"/>
    </source>
</evidence>
<sequence>MTMTTTLIVHQNRQSHLRHMRESIERLHEASPGWSAADRERGLKTIANLERQVESVKLDLFRVA</sequence>
<dbReference type="AlphaFoldDB" id="A0A0Q0AX27"/>
<gene>
    <name evidence="1" type="ORF">ALO44_00167</name>
</gene>
<protein>
    <submittedName>
        <fullName evidence="1">Uncharacterized protein</fullName>
    </submittedName>
</protein>
<accession>A0A0Q0AX27</accession>
<evidence type="ECO:0000313" key="2">
    <source>
        <dbReference type="Proteomes" id="UP000050474"/>
    </source>
</evidence>
<reference evidence="1 2" key="1">
    <citation type="submission" date="2015-09" db="EMBL/GenBank/DDBJ databases">
        <title>Genome announcement of multiple Pseudomonas syringae strains.</title>
        <authorList>
            <person name="Thakur S."/>
            <person name="Wang P.W."/>
            <person name="Gong Y."/>
            <person name="Weir B.S."/>
            <person name="Guttman D.S."/>
        </authorList>
    </citation>
    <scope>NUCLEOTIDE SEQUENCE [LARGE SCALE GENOMIC DNA]</scope>
    <source>
        <strain evidence="1 2">ICMP4091</strain>
    </source>
</reference>
<organism evidence="1 2">
    <name type="scientific">Pseudomonas syringae pv. tagetis</name>
    <dbReference type="NCBI Taxonomy" id="129140"/>
    <lineage>
        <taxon>Bacteria</taxon>
        <taxon>Pseudomonadati</taxon>
        <taxon>Pseudomonadota</taxon>
        <taxon>Gammaproteobacteria</taxon>
        <taxon>Pseudomonadales</taxon>
        <taxon>Pseudomonadaceae</taxon>
        <taxon>Pseudomonas</taxon>
    </lineage>
</organism>
<dbReference type="EMBL" id="LJRM01000142">
    <property type="protein sequence ID" value="KPY83711.1"/>
    <property type="molecule type" value="Genomic_DNA"/>
</dbReference>